<dbReference type="AlphaFoldDB" id="Q9SHM2"/>
<sequence>MSNYSGSSSVDPDYNMDETESSSSKPEREQREYESFRRKAEIARGKKAMTERYELIDEDVEDEYMPEQTRRATKLLHKPDILPTEEYVRLFKLNEFCSTRYPCSTSLAQLGLLEDVQHLYQSCHLDTLMAYPYVAYEDETIQFLFTLQVKLYQGMTSDELDCEGLGFLRFSVHGHEYRLSIKRLEGLFGFPSGTGSKPKYEREDLWITIGSSVPLNASRSKSNQIRSPVIRYFQRSVANVLYSREITGTVTNSDMEMIAMALKGTLRQTKNGMSLQGKVNNTPLSILLLIHLCGYKSWAVSNNRKRARGALCIDRRANILLPSPEVTLIIEGDNIDFKPEIGCLYYENAPPLDEDDLLEEAASDGMDEDRAVKFDTSMYHFAEHVPPARQSKSLTEAHKNNSKLQKWCKKQDKLIAKCFKLLTDKLSCSSSTTAIPQVQPPLEMPSRRFNEPAHRPELSEQRVPHVQARHSSFESREHKRRRKATLTRSSSRSRLIHSRRSLDRGAGRSRRREVEFPQSGAGRHRADEVEYPPAGADTEQGGDLELLTSYLEEADMIMTNHSTTRSSRRHHHFTSPDRHSITSLDHEVECLHLHHQTTTRPTHSTKRSSISTTPLDCILDDKLQSLLHSALNQTLEHNEEKKTPAIHSTYHSTMWVEHFRAQKVFDEMSEPLIPEIRDPVPRYWLQGAFWLQVKGCWFKSQDGVLQIVKGCSTLKRAEKRDSIHSRGSSRRWGIDACFISPHT</sequence>
<evidence type="ECO:0000313" key="3">
    <source>
        <dbReference type="EMBL" id="AAF24532.1"/>
    </source>
</evidence>
<dbReference type="InterPro" id="IPR004312">
    <property type="entry name" value="ATHILA_Orf1_C"/>
</dbReference>
<evidence type="ECO:0000256" key="1">
    <source>
        <dbReference type="SAM" id="MobiDB-lite"/>
    </source>
</evidence>
<protein>
    <submittedName>
        <fullName evidence="3">F7F22.18</fullName>
    </submittedName>
</protein>
<dbReference type="Pfam" id="PF03078">
    <property type="entry name" value="ATHILA"/>
    <property type="match status" value="2"/>
</dbReference>
<reference evidence="3" key="1">
    <citation type="submission" date="1999-08" db="EMBL/GenBank/DDBJ databases">
        <title>Genomic sequence for Arabidopsis thaliana BAC F7F22 from chromosome I.</title>
        <authorList>
            <person name="Chao Q."/>
            <person name="Shinn P."/>
            <person name="Brooks S."/>
            <person name="Buehler E."/>
            <person name="Dunn P."/>
            <person name="Khan S."/>
            <person name="Kim C."/>
            <person name="Walker M."/>
            <person name="Brooks S."/>
            <person name="Altafi H."/>
            <person name="Araujo R."/>
            <person name="Conn L."/>
            <person name="Conway A.B."/>
            <person name="Gonzalez A."/>
            <person name="Hansen N.F."/>
            <person name="Huizar L."/>
            <person name="Kremenetskaia I."/>
            <person name="Lenz C."/>
            <person name="Li J."/>
            <person name="Liu S."/>
            <person name="Luros S."/>
            <person name="Rowley D."/>
            <person name="Schwartz J."/>
            <person name="Toriumi M."/>
            <person name="Vysotskaia V."/>
            <person name="Yu G."/>
            <person name="Davis R.W."/>
            <person name="Federspiel N.A."/>
            <person name="Theologis A."/>
            <person name="Ecker J.R."/>
        </authorList>
    </citation>
    <scope>NUCLEOTIDE SEQUENCE</scope>
</reference>
<proteinExistence type="predicted"/>
<feature type="compositionally biased region" description="Basic and acidic residues" evidence="1">
    <location>
        <begin position="25"/>
        <end position="37"/>
    </location>
</feature>
<dbReference type="PIR" id="H96493">
    <property type="entry name" value="H96493"/>
</dbReference>
<feature type="region of interest" description="Disordered" evidence="1">
    <location>
        <begin position="1"/>
        <end position="37"/>
    </location>
</feature>
<organism evidence="3">
    <name type="scientific">Arabidopsis thaliana</name>
    <name type="common">Mouse-ear cress</name>
    <dbReference type="NCBI Taxonomy" id="3702"/>
    <lineage>
        <taxon>Eukaryota</taxon>
        <taxon>Viridiplantae</taxon>
        <taxon>Streptophyta</taxon>
        <taxon>Embryophyta</taxon>
        <taxon>Tracheophyta</taxon>
        <taxon>Spermatophyta</taxon>
        <taxon>Magnoliopsida</taxon>
        <taxon>eudicotyledons</taxon>
        <taxon>Gunneridae</taxon>
        <taxon>Pentapetalae</taxon>
        <taxon>rosids</taxon>
        <taxon>malvids</taxon>
        <taxon>Brassicales</taxon>
        <taxon>Brassicaceae</taxon>
        <taxon>Camelineae</taxon>
        <taxon>Arabidopsis</taxon>
    </lineage>
</organism>
<name>Q9SHM2_ARATH</name>
<evidence type="ECO:0000259" key="2">
    <source>
        <dbReference type="Pfam" id="PF03078"/>
    </source>
</evidence>
<feature type="region of interest" description="Disordered" evidence="1">
    <location>
        <begin position="430"/>
        <end position="541"/>
    </location>
</feature>
<accession>Q9SHM2</accession>
<feature type="domain" description="Arabidopsis retrotransposon Orf1 C-terminal" evidence="2">
    <location>
        <begin position="314"/>
        <end position="433"/>
    </location>
</feature>
<dbReference type="ExpressionAtlas" id="Q9SHM2">
    <property type="expression patterns" value="differential"/>
</dbReference>
<feature type="compositionally biased region" description="Polar residues" evidence="1">
    <location>
        <begin position="1"/>
        <end position="10"/>
    </location>
</feature>
<reference evidence="3" key="3">
    <citation type="submission" date="2000-10" db="EMBL/GenBank/DDBJ databases">
        <authorList>
            <person name="Chao Q."/>
            <person name="Brooks S."/>
            <person name="Buehler E."/>
            <person name="Johnson-Hopson C."/>
            <person name="Khan S."/>
            <person name="Kim C."/>
            <person name="Shinn P."/>
            <person name="Altafi H."/>
            <person name="Bei B."/>
            <person name="Chin C."/>
            <person name="Chiou J."/>
            <person name="Choi E."/>
            <person name="Conn L."/>
            <person name="Conway A."/>
            <person name="Gonzalez A."/>
            <person name="Hansen N."/>
            <person name="Howing B."/>
            <person name="Koo T."/>
            <person name="Lam B."/>
            <person name="Lee J."/>
            <person name="Lenz C."/>
            <person name="Li J."/>
            <person name="Liu A."/>
            <person name="Liu J."/>
            <person name="Liu S."/>
            <person name="Mukharsky N."/>
            <person name="Nguyen M."/>
            <person name="Palm C."/>
            <person name="Pham P."/>
            <person name="Sakano H."/>
            <person name="Schwartz J."/>
            <person name="Southwick A."/>
            <person name="Thaveri A."/>
            <person name="Toriumi M."/>
            <person name="Vaysberg M."/>
            <person name="Yu G."/>
            <person name="Davis R."/>
            <person name="Federspiel N."/>
            <person name="Theologis A."/>
            <person name="Ecker J."/>
        </authorList>
    </citation>
    <scope>NUCLEOTIDE SEQUENCE</scope>
</reference>
<feature type="domain" description="Arabidopsis retrotransposon Orf1 C-terminal" evidence="2">
    <location>
        <begin position="37"/>
        <end position="313"/>
    </location>
</feature>
<dbReference type="EMBL" id="AC007534">
    <property type="protein sequence ID" value="AAF24532.1"/>
    <property type="molecule type" value="Genomic_DNA"/>
</dbReference>
<reference key="2">
    <citation type="journal article" date="2000" name="Nature">
        <title>Sequence and analysis of chromosome 1 of the plant Arabidopsis thaliana.</title>
        <authorList>
            <person name="Theologis A."/>
            <person name="Ecker J.R."/>
            <person name="Palm C.J."/>
            <person name="Federspiel N.A."/>
            <person name="Kaul S."/>
            <person name="White O."/>
            <person name="Alonso J."/>
            <person name="Altafi H."/>
            <person name="Araujo R."/>
            <person name="Bowman C.L."/>
            <person name="Brooks S.Y."/>
            <person name="Buehler E."/>
            <person name="Chan A."/>
            <person name="Chao Q."/>
            <person name="Chen H."/>
            <person name="Cheuk R.F."/>
            <person name="Chin C.W."/>
            <person name="Chung M.K."/>
            <person name="Conn L."/>
            <person name="Conway A.B."/>
            <person name="Conway A.R."/>
            <person name="Creasy T.H."/>
            <person name="Dewar K."/>
            <person name="Dunn P."/>
            <person name="Etgu P."/>
            <person name="Feldblyum T.V."/>
            <person name="Feng J."/>
            <person name="Fong B."/>
            <person name="Fujii C.Y."/>
            <person name="Gill J.E."/>
            <person name="Goldsmith A.D."/>
            <person name="Haas B."/>
            <person name="Hansen N.F."/>
            <person name="Hughes B."/>
            <person name="Huizar L."/>
            <person name="Hunter J.L."/>
            <person name="Jenkins J."/>
            <person name="Johnson-Hopson C."/>
            <person name="Khan S."/>
            <person name="Khaykin E."/>
            <person name="Kim C.J."/>
            <person name="Koo H.L."/>
            <person name="Kremenetskaia I."/>
            <person name="Kurtz D.B."/>
            <person name="Kwan A."/>
            <person name="Lam B."/>
            <person name="Langin-Hooper S."/>
            <person name="Lee A."/>
            <person name="Lee J.M."/>
            <person name="Lenz C.A."/>
            <person name="Li J.H."/>
            <person name="Li Y."/>
            <person name="Lin X."/>
            <person name="Liu S.X."/>
            <person name="Liu Z.A."/>
            <person name="Luros J.S."/>
            <person name="Maiti R."/>
            <person name="Marziali A."/>
            <person name="Militscher J."/>
            <person name="Miranda M."/>
            <person name="Nguyen M."/>
            <person name="Nierman W.C."/>
            <person name="Osborne B.I."/>
            <person name="Pai G."/>
            <person name="Peterson J."/>
            <person name="Pham P.K."/>
            <person name="Rizzo M."/>
            <person name="Rooney T."/>
            <person name="Rowley D."/>
            <person name="Sakano H."/>
            <person name="Salzberg S.L."/>
            <person name="Schwartz J.R."/>
            <person name="Shinn P."/>
            <person name="Southwick A.M."/>
            <person name="Sun H."/>
            <person name="Tallon L.J."/>
            <person name="Tambunga G."/>
            <person name="Toriumi M.J."/>
            <person name="Town C.D."/>
            <person name="Utterback T."/>
            <person name="Van Aken S."/>
            <person name="Vaysberg M."/>
            <person name="Vysotskaia V.S."/>
            <person name="Walker M."/>
            <person name="Wu D."/>
            <person name="Yu G."/>
            <person name="Fraser C.M."/>
            <person name="Venter J.C."/>
            <person name="Davis R.W."/>
        </authorList>
    </citation>
    <scope>NUCLEOTIDE SEQUENCE [LARGE SCALE GENOMIC DNA]</scope>
    <source>
        <strain>cv. Columbia</strain>
    </source>
</reference>
<feature type="compositionally biased region" description="Basic and acidic residues" evidence="1">
    <location>
        <begin position="445"/>
        <end position="463"/>
    </location>
</feature>